<evidence type="ECO:0000256" key="2">
    <source>
        <dbReference type="SAM" id="MobiDB-lite"/>
    </source>
</evidence>
<dbReference type="PANTHER" id="PTHR45766:SF6">
    <property type="entry name" value="SWI_SNF-RELATED MATRIX-ASSOCIATED ACTIN-DEPENDENT REGULATOR OF CHROMATIN SUBFAMILY A-LIKE PROTEIN 1"/>
    <property type="match status" value="1"/>
</dbReference>
<dbReference type="SMART" id="SM00490">
    <property type="entry name" value="HELICc"/>
    <property type="match status" value="1"/>
</dbReference>
<dbReference type="Pfam" id="PF00176">
    <property type="entry name" value="SNF2-rel_dom"/>
    <property type="match status" value="1"/>
</dbReference>
<dbReference type="GO" id="GO:0005524">
    <property type="term" value="F:ATP binding"/>
    <property type="evidence" value="ECO:0007669"/>
    <property type="project" value="InterPro"/>
</dbReference>
<dbReference type="InterPro" id="IPR001650">
    <property type="entry name" value="Helicase_C-like"/>
</dbReference>
<feature type="region of interest" description="Disordered" evidence="2">
    <location>
        <begin position="751"/>
        <end position="903"/>
    </location>
</feature>
<evidence type="ECO:0000259" key="4">
    <source>
        <dbReference type="PROSITE" id="PS51194"/>
    </source>
</evidence>
<dbReference type="PROSITE" id="PS51194">
    <property type="entry name" value="HELICASE_CTER"/>
    <property type="match status" value="1"/>
</dbReference>
<feature type="region of interest" description="Disordered" evidence="2">
    <location>
        <begin position="929"/>
        <end position="964"/>
    </location>
</feature>
<evidence type="ECO:0008006" key="6">
    <source>
        <dbReference type="Google" id="ProtNLM"/>
    </source>
</evidence>
<dbReference type="PANTHER" id="PTHR45766">
    <property type="entry name" value="DNA ANNEALING HELICASE AND ENDONUCLEASE ZRANB3 FAMILY MEMBER"/>
    <property type="match status" value="1"/>
</dbReference>
<dbReference type="EMBL" id="MN739934">
    <property type="protein sequence ID" value="QHT78565.1"/>
    <property type="molecule type" value="Genomic_DNA"/>
</dbReference>
<feature type="compositionally biased region" description="Acidic residues" evidence="2">
    <location>
        <begin position="777"/>
        <end position="793"/>
    </location>
</feature>
<dbReference type="GO" id="GO:0003677">
    <property type="term" value="F:DNA binding"/>
    <property type="evidence" value="ECO:0007669"/>
    <property type="project" value="InterPro"/>
</dbReference>
<keyword evidence="1" id="KW-0378">Hydrolase</keyword>
<dbReference type="CDD" id="cd18793">
    <property type="entry name" value="SF2_C_SNF"/>
    <property type="match status" value="1"/>
</dbReference>
<feature type="domain" description="Helicase C-terminal" evidence="4">
    <location>
        <begin position="464"/>
        <end position="634"/>
    </location>
</feature>
<feature type="compositionally biased region" description="Basic and acidic residues" evidence="2">
    <location>
        <begin position="869"/>
        <end position="896"/>
    </location>
</feature>
<feature type="compositionally biased region" description="Basic and acidic residues" evidence="2">
    <location>
        <begin position="929"/>
        <end position="950"/>
    </location>
</feature>
<reference evidence="5" key="1">
    <citation type="journal article" date="2020" name="Nature">
        <title>Giant virus diversity and host interactions through global metagenomics.</title>
        <authorList>
            <person name="Schulz F."/>
            <person name="Roux S."/>
            <person name="Paez-Espino D."/>
            <person name="Jungbluth S."/>
            <person name="Walsh D.A."/>
            <person name="Denef V.J."/>
            <person name="McMahon K.D."/>
            <person name="Konstantinidis K.T."/>
            <person name="Eloe-Fadrosh E.A."/>
            <person name="Kyrpides N.C."/>
            <person name="Woyke T."/>
        </authorList>
    </citation>
    <scope>NUCLEOTIDE SEQUENCE</scope>
    <source>
        <strain evidence="5">GVMAG-M-3300023179-92</strain>
    </source>
</reference>
<dbReference type="InterPro" id="IPR027417">
    <property type="entry name" value="P-loop_NTPase"/>
</dbReference>
<protein>
    <recommendedName>
        <fullName evidence="6">Helicase ATP-binding domain-containing protein</fullName>
    </recommendedName>
</protein>
<dbReference type="SUPFAM" id="SSF52540">
    <property type="entry name" value="P-loop containing nucleoside triphosphate hydrolases"/>
    <property type="match status" value="1"/>
</dbReference>
<name>A0A6C0HEJ2_9ZZZZ</name>
<proteinExistence type="predicted"/>
<feature type="domain" description="Helicase ATP-binding" evidence="3">
    <location>
        <begin position="201"/>
        <end position="360"/>
    </location>
</feature>
<dbReference type="GO" id="GO:0016787">
    <property type="term" value="F:hydrolase activity"/>
    <property type="evidence" value="ECO:0007669"/>
    <property type="project" value="UniProtKB-KW"/>
</dbReference>
<sequence length="964" mass="111115">MSERPCGIKPTAKNNAYTKNELIKIAQQLGISYDLAKSMSIKELCDLAGIDTSIRVKHTPENECKFTPKNKLIQKYIDKLTNQGISQEQAEEMSKDYLCDIIFDLQANLVVPEDFDEKSCSLYDTDMLKRIARKLGLEYQSSITKEELCRMIRVEYFIKKNDIKFDNSKNAAWKDLAKGDYKCLLPPNEEIKLEKHQEDIARHMLTHRGLIAVHSVGSGKTLSAVTAINCVLGKYPNLKVVIITPLSLKQNFKDEMEKFGLNLDDINVASKVRIFSYEGFAVYFSKHPNECKNTFLIVDEAHNVRSEVKLSTENKIAKGSRAYYIMKCAASAFKVLLLTATPIVNRPFDIRNLIMMVDGIEPEQSKNFKFFKQVLSNKALIEDQLKCKVSVFSIDLKNNPDYPKRIDMPIEYITMDSDYYNKYRQIELNQMENSHYIDLVGNSEMFYTSLRRSVNALDAEFSPKVNAIVDFILNEAKAGRKSVVYSNWKAAGMNLLRKRLDQKGIKNLYGYISGDLTEDQRKLFKDKINSGVTKILLISKAGGEGLNLKEIRNVILMESNWNAAMDEQIIGRAIRKFSHKNLPIEDQNVRVYRYIMKKPASMVSPDELRSIDEVLYELAYEKKQPIINEFIEIMKDASIEKNNCGCANDSGIGCETSGLAERIKKEKTPEEKQREEEEKQKRKEELDKIISDSKFIYTAPDNMTSLALDITEAGMATFKKLSGIKGDVIRRRQLEIEDSDDEEEKFEEIKLKQPKKRKHVWDDEEDSYIEGNSPALDPDEEELDENENIEAELIESSQEAALEDSEEESYTIKSKKKPKKEEDESYTIKSKKKPKKEEDESYTIKSKKKPKKEEDESYTIKSKKKPKKSKYDFEEEERKEKEERKRNIEEMEKALDELGGPVPEEELRDYLNQFASESESEIDIDEYIRQAEKEFESESESDRSEVKVDSGSDSEYAELEDEDD</sequence>
<dbReference type="AlphaFoldDB" id="A0A6C0HEJ2"/>
<feature type="region of interest" description="Disordered" evidence="2">
    <location>
        <begin position="663"/>
        <end position="685"/>
    </location>
</feature>
<dbReference type="InterPro" id="IPR000330">
    <property type="entry name" value="SNF2_N"/>
</dbReference>
<evidence type="ECO:0000256" key="1">
    <source>
        <dbReference type="ARBA" id="ARBA00022801"/>
    </source>
</evidence>
<dbReference type="Gene3D" id="3.40.50.300">
    <property type="entry name" value="P-loop containing nucleotide triphosphate hydrolases"/>
    <property type="match status" value="2"/>
</dbReference>
<organism evidence="5">
    <name type="scientific">viral metagenome</name>
    <dbReference type="NCBI Taxonomy" id="1070528"/>
    <lineage>
        <taxon>unclassified sequences</taxon>
        <taxon>metagenomes</taxon>
        <taxon>organismal metagenomes</taxon>
    </lineage>
</organism>
<dbReference type="InterPro" id="IPR014001">
    <property type="entry name" value="Helicase_ATP-bd"/>
</dbReference>
<accession>A0A6C0HEJ2</accession>
<evidence type="ECO:0000313" key="5">
    <source>
        <dbReference type="EMBL" id="QHT78565.1"/>
    </source>
</evidence>
<feature type="compositionally biased region" description="Acidic residues" evidence="2">
    <location>
        <begin position="955"/>
        <end position="964"/>
    </location>
</feature>
<evidence type="ECO:0000259" key="3">
    <source>
        <dbReference type="PROSITE" id="PS51192"/>
    </source>
</evidence>
<dbReference type="InterPro" id="IPR049730">
    <property type="entry name" value="SNF2/RAD54-like_C"/>
</dbReference>
<dbReference type="PROSITE" id="PS51192">
    <property type="entry name" value="HELICASE_ATP_BIND_1"/>
    <property type="match status" value="1"/>
</dbReference>
<dbReference type="Pfam" id="PF00271">
    <property type="entry name" value="Helicase_C"/>
    <property type="match status" value="1"/>
</dbReference>
<dbReference type="SMART" id="SM00487">
    <property type="entry name" value="DEXDc"/>
    <property type="match status" value="1"/>
</dbReference>